<name>A0A2A9NBY5_9AGAR</name>
<organism evidence="1 2">
    <name type="scientific">Amanita thiersii Skay4041</name>
    <dbReference type="NCBI Taxonomy" id="703135"/>
    <lineage>
        <taxon>Eukaryota</taxon>
        <taxon>Fungi</taxon>
        <taxon>Dikarya</taxon>
        <taxon>Basidiomycota</taxon>
        <taxon>Agaricomycotina</taxon>
        <taxon>Agaricomycetes</taxon>
        <taxon>Agaricomycetidae</taxon>
        <taxon>Agaricales</taxon>
        <taxon>Pluteineae</taxon>
        <taxon>Amanitaceae</taxon>
        <taxon>Amanita</taxon>
    </lineage>
</organism>
<dbReference type="Proteomes" id="UP000242287">
    <property type="component" value="Unassembled WGS sequence"/>
</dbReference>
<dbReference type="AlphaFoldDB" id="A0A2A9NBY5"/>
<keyword evidence="2" id="KW-1185">Reference proteome</keyword>
<gene>
    <name evidence="1" type="ORF">AMATHDRAFT_9748</name>
</gene>
<evidence type="ECO:0000313" key="1">
    <source>
        <dbReference type="EMBL" id="PFH45212.1"/>
    </source>
</evidence>
<protein>
    <submittedName>
        <fullName evidence="1">Uncharacterized protein</fullName>
    </submittedName>
</protein>
<accession>A0A2A9NBY5</accession>
<evidence type="ECO:0000313" key="2">
    <source>
        <dbReference type="Proteomes" id="UP000242287"/>
    </source>
</evidence>
<reference evidence="1 2" key="1">
    <citation type="submission" date="2014-02" db="EMBL/GenBank/DDBJ databases">
        <title>Transposable element dynamics among asymbiotic and ectomycorrhizal Amanita fungi.</title>
        <authorList>
            <consortium name="DOE Joint Genome Institute"/>
            <person name="Hess J."/>
            <person name="Skrede I."/>
            <person name="Wolfe B."/>
            <person name="LaButti K."/>
            <person name="Ohm R.A."/>
            <person name="Grigoriev I.V."/>
            <person name="Pringle A."/>
        </authorList>
    </citation>
    <scope>NUCLEOTIDE SEQUENCE [LARGE SCALE GENOMIC DNA]</scope>
    <source>
        <strain evidence="1 2">SKay4041</strain>
    </source>
</reference>
<sequence>MVLMGASDIHEWCQWESTLIPSPLPHEDDNSKKDLQVDNQRAATSHTMSALLHDLCLQEHFS</sequence>
<proteinExistence type="predicted"/>
<dbReference type="EMBL" id="KZ302492">
    <property type="protein sequence ID" value="PFH45212.1"/>
    <property type="molecule type" value="Genomic_DNA"/>
</dbReference>